<keyword evidence="2" id="KW-0732">Signal</keyword>
<proteinExistence type="predicted"/>
<evidence type="ECO:0000313" key="4">
    <source>
        <dbReference type="EMBL" id="PDX71112.1"/>
    </source>
</evidence>
<dbReference type="AlphaFoldDB" id="A0A2A6ZWF3"/>
<reference evidence="4 5" key="1">
    <citation type="journal article" date="2017" name="Front. Microbiol.">
        <title>New Insights into the Diversity of the Genus Faecalibacterium.</title>
        <authorList>
            <person name="Benevides L."/>
            <person name="Burman S."/>
            <person name="Martin R."/>
            <person name="Robert V."/>
            <person name="Thomas M."/>
            <person name="Miquel S."/>
            <person name="Chain F."/>
            <person name="Sokol H."/>
            <person name="Bermudez-Humaran L.G."/>
            <person name="Morrison M."/>
            <person name="Langella P."/>
            <person name="Azevedo V.A."/>
            <person name="Chatel J.M."/>
            <person name="Soares S."/>
        </authorList>
    </citation>
    <scope>NUCLEOTIDE SEQUENCE [LARGE SCALE GENOMIC DNA]</scope>
    <source>
        <strain evidence="4 5">CNCM I 4546</strain>
    </source>
</reference>
<dbReference type="InterPro" id="IPR029058">
    <property type="entry name" value="AB_hydrolase_fold"/>
</dbReference>
<dbReference type="InterPro" id="IPR050300">
    <property type="entry name" value="GDXG_lipolytic_enzyme"/>
</dbReference>
<dbReference type="RefSeq" id="WP_097783770.1">
    <property type="nucleotide sequence ID" value="NZ_NMTV01000071.1"/>
</dbReference>
<dbReference type="PROSITE" id="PS51257">
    <property type="entry name" value="PROKAR_LIPOPROTEIN"/>
    <property type="match status" value="1"/>
</dbReference>
<evidence type="ECO:0000259" key="3">
    <source>
        <dbReference type="Pfam" id="PF20434"/>
    </source>
</evidence>
<feature type="signal peptide" evidence="2">
    <location>
        <begin position="1"/>
        <end position="20"/>
    </location>
</feature>
<evidence type="ECO:0000256" key="2">
    <source>
        <dbReference type="SAM" id="SignalP"/>
    </source>
</evidence>
<dbReference type="PANTHER" id="PTHR48081">
    <property type="entry name" value="AB HYDROLASE SUPERFAMILY PROTEIN C4A8.06C"/>
    <property type="match status" value="1"/>
</dbReference>
<dbReference type="GO" id="GO:0016787">
    <property type="term" value="F:hydrolase activity"/>
    <property type="evidence" value="ECO:0007669"/>
    <property type="project" value="UniProtKB-KW"/>
</dbReference>
<dbReference type="EMBL" id="NMTV01000071">
    <property type="protein sequence ID" value="PDX71112.1"/>
    <property type="molecule type" value="Genomic_DNA"/>
</dbReference>
<feature type="chain" id="PRO_5039076857" evidence="2">
    <location>
        <begin position="21"/>
        <end position="377"/>
    </location>
</feature>
<evidence type="ECO:0000256" key="1">
    <source>
        <dbReference type="ARBA" id="ARBA00022801"/>
    </source>
</evidence>
<comment type="caution">
    <text evidence="4">The sequence shown here is derived from an EMBL/GenBank/DDBJ whole genome shotgun (WGS) entry which is preliminary data.</text>
</comment>
<dbReference type="InterPro" id="IPR049492">
    <property type="entry name" value="BD-FAE-like_dom"/>
</dbReference>
<name>A0A2A6ZWF3_9FIRM</name>
<accession>A0A2A6ZWF3</accession>
<protein>
    <submittedName>
        <fullName evidence="4">Acetylesterase</fullName>
    </submittedName>
</protein>
<feature type="domain" description="BD-FAE-like" evidence="3">
    <location>
        <begin position="165"/>
        <end position="248"/>
    </location>
</feature>
<dbReference type="Pfam" id="PF20434">
    <property type="entry name" value="BD-FAE"/>
    <property type="match status" value="1"/>
</dbReference>
<gene>
    <name evidence="4" type="ORF">CGS55_13020</name>
</gene>
<organism evidence="4 5">
    <name type="scientific">Faecalibacterium prausnitzii</name>
    <dbReference type="NCBI Taxonomy" id="853"/>
    <lineage>
        <taxon>Bacteria</taxon>
        <taxon>Bacillati</taxon>
        <taxon>Bacillota</taxon>
        <taxon>Clostridia</taxon>
        <taxon>Eubacteriales</taxon>
        <taxon>Oscillospiraceae</taxon>
        <taxon>Faecalibacterium</taxon>
    </lineage>
</organism>
<evidence type="ECO:0000313" key="5">
    <source>
        <dbReference type="Proteomes" id="UP000219901"/>
    </source>
</evidence>
<dbReference type="Proteomes" id="UP000219901">
    <property type="component" value="Unassembled WGS sequence"/>
</dbReference>
<dbReference type="SUPFAM" id="SSF53474">
    <property type="entry name" value="alpha/beta-Hydrolases"/>
    <property type="match status" value="1"/>
</dbReference>
<dbReference type="Gene3D" id="3.40.50.1820">
    <property type="entry name" value="alpha/beta hydrolase"/>
    <property type="match status" value="1"/>
</dbReference>
<sequence length="377" mass="41003">MTKKWTALLLAAVLAVGLSACDTSRAEAPSSNLESGVSAIEDAMTKRNETESSSFPAGSDLRIGTSADTVATPNDFPAAYNYGTGKIEDYSRTAMLQKMPEPVDNATVLNTSADPNHIQALYLWEEGNVPAKTQFTAAMTGYFDNWDFRPYVTAIPVRTGVQPKGAVVLMAGGAYQFRGNYTDSLPTAAALRELGFQTFIVDYRLSPYSQEEGALDVARAVRFVRQNADVYGIDPDDIAVMGFSAGGIQAGEFLMHYDEDVNGTALDESYVPDALDAVPAHASAAGMIYSFYGRLSVGNMDPDWLAEGDLPPTFYVYGTEDPFYRQFQQQYDVIRNMGISAGRIVLNSWPHGFGSDGGWVNDYAAWLESVFANKEES</sequence>
<keyword evidence="1" id="KW-0378">Hydrolase</keyword>